<keyword evidence="1" id="KW-0472">Membrane</keyword>
<keyword evidence="1" id="KW-0812">Transmembrane</keyword>
<protein>
    <submittedName>
        <fullName evidence="2">Uncharacterized protein</fullName>
    </submittedName>
</protein>
<organism evidence="2 3">
    <name type="scientific">Armillaria borealis</name>
    <dbReference type="NCBI Taxonomy" id="47425"/>
    <lineage>
        <taxon>Eukaryota</taxon>
        <taxon>Fungi</taxon>
        <taxon>Dikarya</taxon>
        <taxon>Basidiomycota</taxon>
        <taxon>Agaricomycotina</taxon>
        <taxon>Agaricomycetes</taxon>
        <taxon>Agaricomycetidae</taxon>
        <taxon>Agaricales</taxon>
        <taxon>Marasmiineae</taxon>
        <taxon>Physalacriaceae</taxon>
        <taxon>Armillaria</taxon>
    </lineage>
</organism>
<feature type="transmembrane region" description="Helical" evidence="1">
    <location>
        <begin position="299"/>
        <end position="320"/>
    </location>
</feature>
<gene>
    <name evidence="2" type="ORF">EV421DRAFT_1745553</name>
</gene>
<evidence type="ECO:0000256" key="1">
    <source>
        <dbReference type="SAM" id="Phobius"/>
    </source>
</evidence>
<dbReference type="AlphaFoldDB" id="A0AA39ISD3"/>
<comment type="caution">
    <text evidence="2">The sequence shown here is derived from an EMBL/GenBank/DDBJ whole genome shotgun (WGS) entry which is preliminary data.</text>
</comment>
<keyword evidence="1" id="KW-1133">Transmembrane helix</keyword>
<evidence type="ECO:0000313" key="3">
    <source>
        <dbReference type="Proteomes" id="UP001175226"/>
    </source>
</evidence>
<evidence type="ECO:0000313" key="2">
    <source>
        <dbReference type="EMBL" id="KAK0429518.1"/>
    </source>
</evidence>
<keyword evidence="3" id="KW-1185">Reference proteome</keyword>
<reference evidence="2" key="1">
    <citation type="submission" date="2023-06" db="EMBL/GenBank/DDBJ databases">
        <authorList>
            <consortium name="Lawrence Berkeley National Laboratory"/>
            <person name="Ahrendt S."/>
            <person name="Sahu N."/>
            <person name="Indic B."/>
            <person name="Wong-Bajracharya J."/>
            <person name="Merenyi Z."/>
            <person name="Ke H.-M."/>
            <person name="Monk M."/>
            <person name="Kocsube S."/>
            <person name="Drula E."/>
            <person name="Lipzen A."/>
            <person name="Balint B."/>
            <person name="Henrissat B."/>
            <person name="Andreopoulos B."/>
            <person name="Martin F.M."/>
            <person name="Harder C.B."/>
            <person name="Rigling D."/>
            <person name="Ford K.L."/>
            <person name="Foster G.D."/>
            <person name="Pangilinan J."/>
            <person name="Papanicolaou A."/>
            <person name="Barry K."/>
            <person name="LaButti K."/>
            <person name="Viragh M."/>
            <person name="Koriabine M."/>
            <person name="Yan M."/>
            <person name="Riley R."/>
            <person name="Champramary S."/>
            <person name="Plett K.L."/>
            <person name="Tsai I.J."/>
            <person name="Slot J."/>
            <person name="Sipos G."/>
            <person name="Plett J."/>
            <person name="Nagy L.G."/>
            <person name="Grigoriev I.V."/>
        </authorList>
    </citation>
    <scope>NUCLEOTIDE SEQUENCE</scope>
    <source>
        <strain evidence="2">FPL87.14</strain>
    </source>
</reference>
<proteinExistence type="predicted"/>
<name>A0AA39ISD3_9AGAR</name>
<dbReference type="Proteomes" id="UP001175226">
    <property type="component" value="Unassembled WGS sequence"/>
</dbReference>
<dbReference type="EMBL" id="JAUEPT010000249">
    <property type="protein sequence ID" value="KAK0429518.1"/>
    <property type="molecule type" value="Genomic_DNA"/>
</dbReference>
<sequence>MPMNSCPPSPFDVPTLFDVAIPVNQVLDTLTHTPQAVPASSQSHGKKQSWENWKHKHQAQKEHDIFSPQELPCNLWLKHTHTAEPIITEFDVPNAPHVSTGYVGKVKVTWKWEHTLEELVGLQYNFQHCHWQGHVATPIVDQQGHIISVLAGHPEDPDWDAVHEEAADTLENLCTQCKLSNNQRKHQRGCFGALSFRISYGGGQTSCSPSSTALPFCDWLVLAAVSNNPQLSAIMILTKTSVAFTMWAPKTFAYYATHLKDLIHNVSLILNWASSIFAAATFNFRLWTLCFCHTDSGNLPFGCILLVGCFNGWTMAFGVGKNTGLHWKEMSFGKHRRGKRVVGQWG</sequence>
<accession>A0AA39ISD3</accession>
<feature type="transmembrane region" description="Helical" evidence="1">
    <location>
        <begin position="268"/>
        <end position="287"/>
    </location>
</feature>